<feature type="compositionally biased region" description="Acidic residues" evidence="1">
    <location>
        <begin position="361"/>
        <end position="375"/>
    </location>
</feature>
<evidence type="ECO:0000313" key="4">
    <source>
        <dbReference type="Proteomes" id="UP000518752"/>
    </source>
</evidence>
<feature type="domain" description="BSD" evidence="2">
    <location>
        <begin position="302"/>
        <end position="346"/>
    </location>
</feature>
<dbReference type="InterPro" id="IPR051494">
    <property type="entry name" value="BSD_domain-containing"/>
</dbReference>
<evidence type="ECO:0000259" key="2">
    <source>
        <dbReference type="PROSITE" id="PS50858"/>
    </source>
</evidence>
<evidence type="ECO:0000313" key="3">
    <source>
        <dbReference type="EMBL" id="KAF5393224.1"/>
    </source>
</evidence>
<feature type="compositionally biased region" description="Polar residues" evidence="1">
    <location>
        <begin position="387"/>
        <end position="413"/>
    </location>
</feature>
<dbReference type="AlphaFoldDB" id="A0A8H5I0X8"/>
<gene>
    <name evidence="3" type="ORF">D9757_000709</name>
</gene>
<dbReference type="Pfam" id="PF03909">
    <property type="entry name" value="BSD"/>
    <property type="match status" value="1"/>
</dbReference>
<dbReference type="PROSITE" id="PS50858">
    <property type="entry name" value="BSD"/>
    <property type="match status" value="1"/>
</dbReference>
<dbReference type="Proteomes" id="UP000518752">
    <property type="component" value="Unassembled WGS sequence"/>
</dbReference>
<organism evidence="3 4">
    <name type="scientific">Collybiopsis confluens</name>
    <dbReference type="NCBI Taxonomy" id="2823264"/>
    <lineage>
        <taxon>Eukaryota</taxon>
        <taxon>Fungi</taxon>
        <taxon>Dikarya</taxon>
        <taxon>Basidiomycota</taxon>
        <taxon>Agaricomycotina</taxon>
        <taxon>Agaricomycetes</taxon>
        <taxon>Agaricomycetidae</taxon>
        <taxon>Agaricales</taxon>
        <taxon>Marasmiineae</taxon>
        <taxon>Omphalotaceae</taxon>
        <taxon>Collybiopsis</taxon>
    </lineage>
</organism>
<sequence>MNFLDPYDISSGFSTPPPNQSEQSLDEEVNQVIGQLGRFWGGFKKQATLEVARKDFSDVVLQAQKELNKFTGDAADEQPIASGSNPGEPEPQPRASSETLKQESPPENETASSNHSVQNFFSRLQSSLPPNVVSTVQANLPESLKHISENTDFVQLRSSLTAEFQRLQGVTRTQAEDYVHKSEVLLRDAMKEAGEVLRDAVKVLPPDVGTFSDSGLVWDGSDMWMLPSDSGDPLSSDKGKGKLNSQSAVATRADALLKRLRSDPEILKHDPEGDGGVQEIYLQWFALEVDSRDSGLENLYWKEKMDEILKSDEGRPLRATMDALVPSTLSHDVFWKRYFFRVYQIQTEEEKRKALLHSTVESEEEFSWEDDEGDDNAAPKKDKNERTQPSASVTARSPEPSSQANTPANTSPRESSEESYDVVSGNVSASGEAKKMVEESDGDSDWE</sequence>
<dbReference type="InterPro" id="IPR035925">
    <property type="entry name" value="BSD_dom_sf"/>
</dbReference>
<dbReference type="PANTHER" id="PTHR16019:SF5">
    <property type="entry name" value="BSD DOMAIN-CONTAINING PROTEIN 1"/>
    <property type="match status" value="1"/>
</dbReference>
<feature type="region of interest" description="Disordered" evidence="1">
    <location>
        <begin position="70"/>
        <end position="116"/>
    </location>
</feature>
<dbReference type="EMBL" id="JAACJN010000002">
    <property type="protein sequence ID" value="KAF5393224.1"/>
    <property type="molecule type" value="Genomic_DNA"/>
</dbReference>
<proteinExistence type="predicted"/>
<dbReference type="InterPro" id="IPR005607">
    <property type="entry name" value="BSD_dom"/>
</dbReference>
<keyword evidence="4" id="KW-1185">Reference proteome</keyword>
<dbReference type="Gene3D" id="1.10.3970.10">
    <property type="entry name" value="BSD domain"/>
    <property type="match status" value="1"/>
</dbReference>
<reference evidence="3 4" key="1">
    <citation type="journal article" date="2020" name="ISME J.">
        <title>Uncovering the hidden diversity of litter-decomposition mechanisms in mushroom-forming fungi.</title>
        <authorList>
            <person name="Floudas D."/>
            <person name="Bentzer J."/>
            <person name="Ahren D."/>
            <person name="Johansson T."/>
            <person name="Persson P."/>
            <person name="Tunlid A."/>
        </authorList>
    </citation>
    <scope>NUCLEOTIDE SEQUENCE [LARGE SCALE GENOMIC DNA]</scope>
    <source>
        <strain evidence="3 4">CBS 406.79</strain>
    </source>
</reference>
<dbReference type="SUPFAM" id="SSF140383">
    <property type="entry name" value="BSD domain-like"/>
    <property type="match status" value="1"/>
</dbReference>
<feature type="compositionally biased region" description="Basic and acidic residues" evidence="1">
    <location>
        <begin position="377"/>
        <end position="386"/>
    </location>
</feature>
<evidence type="ECO:0000256" key="1">
    <source>
        <dbReference type="SAM" id="MobiDB-lite"/>
    </source>
</evidence>
<protein>
    <recommendedName>
        <fullName evidence="2">BSD domain-containing protein</fullName>
    </recommendedName>
</protein>
<accession>A0A8H5I0X8</accession>
<feature type="region of interest" description="Disordered" evidence="1">
    <location>
        <begin position="358"/>
        <end position="447"/>
    </location>
</feature>
<dbReference type="PANTHER" id="PTHR16019">
    <property type="entry name" value="SYNAPSE-ASSOCIATED PROTEIN"/>
    <property type="match status" value="1"/>
</dbReference>
<name>A0A8H5I0X8_9AGAR</name>
<dbReference type="SMART" id="SM00751">
    <property type="entry name" value="BSD"/>
    <property type="match status" value="1"/>
</dbReference>
<comment type="caution">
    <text evidence="3">The sequence shown here is derived from an EMBL/GenBank/DDBJ whole genome shotgun (WGS) entry which is preliminary data.</text>
</comment>
<feature type="compositionally biased region" description="Polar residues" evidence="1">
    <location>
        <begin position="105"/>
        <end position="116"/>
    </location>
</feature>
<dbReference type="GO" id="GO:0005737">
    <property type="term" value="C:cytoplasm"/>
    <property type="evidence" value="ECO:0007669"/>
    <property type="project" value="TreeGrafter"/>
</dbReference>
<dbReference type="OrthoDB" id="73788at2759"/>
<feature type="region of interest" description="Disordered" evidence="1">
    <location>
        <begin position="1"/>
        <end position="27"/>
    </location>
</feature>